<organism evidence="5 6">
    <name type="scientific">Gonapodya prolifera (strain JEL478)</name>
    <name type="common">Monoblepharis prolifera</name>
    <dbReference type="NCBI Taxonomy" id="1344416"/>
    <lineage>
        <taxon>Eukaryota</taxon>
        <taxon>Fungi</taxon>
        <taxon>Fungi incertae sedis</taxon>
        <taxon>Chytridiomycota</taxon>
        <taxon>Chytridiomycota incertae sedis</taxon>
        <taxon>Monoblepharidomycetes</taxon>
        <taxon>Monoblepharidales</taxon>
        <taxon>Gonapodyaceae</taxon>
        <taxon>Gonapodya</taxon>
    </lineage>
</organism>
<feature type="coiled-coil region" evidence="2">
    <location>
        <begin position="513"/>
        <end position="575"/>
    </location>
</feature>
<dbReference type="GO" id="GO:0005096">
    <property type="term" value="F:GTPase activator activity"/>
    <property type="evidence" value="ECO:0007669"/>
    <property type="project" value="UniProtKB-KW"/>
</dbReference>
<dbReference type="Gene3D" id="1.20.1270.60">
    <property type="entry name" value="Arfaptin homology (AH) domain/BAR domain"/>
    <property type="match status" value="1"/>
</dbReference>
<keyword evidence="1" id="KW-0343">GTPase activation</keyword>
<evidence type="ECO:0000313" key="6">
    <source>
        <dbReference type="Proteomes" id="UP000070544"/>
    </source>
</evidence>
<gene>
    <name evidence="5" type="ORF">M427DRAFT_143322</name>
</gene>
<evidence type="ECO:0000256" key="1">
    <source>
        <dbReference type="ARBA" id="ARBA00022468"/>
    </source>
</evidence>
<sequence length="1139" mass="125038">MDRTLLFSIPEEEEDEEEAHRAEDRPPPPTETQCVKNGIGDGTPFTNVNRAFWDFVRRRRDALSDNDAPLEVVGVCDEGGNLWLLSDPHRRRSASPQPTLSSLSLTSLASLALLEEGEGEEEGLLVPASPSALADFEDTLQLHLGDSNEVLGDAYTGKMSRLDSSGSTITPPSLISRSSTPTERSLPRIPISAKRGSPITIGHSRSISAPSLSAYLRVPLGTYLEFDRKTGWWILLRTHQDDQSGKLEPYMLSVSASAAAEGADGLRAIRSVGTKMMVNLASTNLTPLTIPTPTDKKPRRNRENSTRQPLRSAALPTAAASQSGHARSPSVPRLRSHPSQTSLGSQESSPIAVTVVPEYTNAVLADLPQASKIARGDTPSDFEGPFESSLNASTSNLTSAISTFEDGKGTNTDWVCGELADVEGGMQIMWERVKQDVESARVFTTFLQERVKLEKAYGEGLTNLTRNLLKQTDKDATALKDGSYNENWKQFLQLHEAIGVKRTSFSRVLQQNLDEMKALCDGAEMSRKQLKKSAKDAQDEMSKSAKECEKLHHNLTEWSQKYELAQVQADQAQRDYGFNVAASSSSNGGGMKGLGGLFSKQPPLTRAIELAGEAERKAQRFNTEFNHQLGQYHKRRDEFANHTAPRIVRALKEENDQLDARLKVQLAKYALSFEDAIVADATMISPMEDGASLRRIIDEINLDEDFQRYLTRTVRDVRASQPSYLNLKRKSEIFGVPLHDILQREGTPVPMIVQKCVETIEKRGLNEIGIYRLAAPLSHVHKLRNLAEADLERMNFESEANAPDGISAIASLLKLYFRELPDGLFPRNMYDTFIRAAKIEDLVLQQNQIHQAVNMLPDESYIVLRYLVAHLERVIERSGVNKMTAYPLSIVWGPNLISNASPATAAATLPKSQDKRFTLMRATSTPDLSGAQQVAAASHAAAESMKHECKVIEECPAFAKGCPYSEGATTDIAKLKECPAFSSGCPFTKTSDPAEIQKLLSHIPQMHPGLMDVVDLHKGRCPDPTGQHVQEQLLAHYAGNNHSDIDALEKKCPAFASGCPYSKGDWAGAKLKADACPAFKDNACPFAHKTADQIKALIATIPESHGHCPVMTDDFNKCVDPAGHDIVGTLVSKFGAKKE</sequence>
<dbReference type="AlphaFoldDB" id="A0A139AS54"/>
<dbReference type="SMART" id="SM00324">
    <property type="entry name" value="RhoGAP"/>
    <property type="match status" value="1"/>
</dbReference>
<dbReference type="SUPFAM" id="SSF103657">
    <property type="entry name" value="BAR/IMD domain-like"/>
    <property type="match status" value="1"/>
</dbReference>
<name>A0A139AS54_GONPJ</name>
<dbReference type="OrthoDB" id="79452at2759"/>
<accession>A0A139AS54</accession>
<dbReference type="SUPFAM" id="SSF48350">
    <property type="entry name" value="GTPase activation domain, GAP"/>
    <property type="match status" value="1"/>
</dbReference>
<dbReference type="GO" id="GO:0007165">
    <property type="term" value="P:signal transduction"/>
    <property type="evidence" value="ECO:0007669"/>
    <property type="project" value="InterPro"/>
</dbReference>
<dbReference type="STRING" id="1344416.A0A139AS54"/>
<feature type="compositionally biased region" description="Polar residues" evidence="3">
    <location>
        <begin position="162"/>
        <end position="183"/>
    </location>
</feature>
<dbReference type="Pfam" id="PF00620">
    <property type="entry name" value="RhoGAP"/>
    <property type="match status" value="1"/>
</dbReference>
<dbReference type="EMBL" id="KQ965738">
    <property type="protein sequence ID" value="KXS19586.1"/>
    <property type="molecule type" value="Genomic_DNA"/>
</dbReference>
<feature type="compositionally biased region" description="Polar residues" evidence="3">
    <location>
        <begin position="337"/>
        <end position="349"/>
    </location>
</feature>
<evidence type="ECO:0000256" key="3">
    <source>
        <dbReference type="SAM" id="MobiDB-lite"/>
    </source>
</evidence>
<dbReference type="InterPro" id="IPR008936">
    <property type="entry name" value="Rho_GTPase_activation_prot"/>
</dbReference>
<evidence type="ECO:0000259" key="4">
    <source>
        <dbReference type="PROSITE" id="PS50238"/>
    </source>
</evidence>
<keyword evidence="2" id="KW-0175">Coiled coil</keyword>
<reference evidence="5 6" key="1">
    <citation type="journal article" date="2015" name="Genome Biol. Evol.">
        <title>Phylogenomic analyses indicate that early fungi evolved digesting cell walls of algal ancestors of land plants.</title>
        <authorList>
            <person name="Chang Y."/>
            <person name="Wang S."/>
            <person name="Sekimoto S."/>
            <person name="Aerts A.L."/>
            <person name="Choi C."/>
            <person name="Clum A."/>
            <person name="LaButti K.M."/>
            <person name="Lindquist E.A."/>
            <person name="Yee Ngan C."/>
            <person name="Ohm R.A."/>
            <person name="Salamov A.A."/>
            <person name="Grigoriev I.V."/>
            <person name="Spatafora J.W."/>
            <person name="Berbee M.L."/>
        </authorList>
    </citation>
    <scope>NUCLEOTIDE SEQUENCE [LARGE SCALE GENOMIC DNA]</scope>
    <source>
        <strain evidence="5 6">JEL478</strain>
    </source>
</reference>
<feature type="domain" description="Rho-GAP" evidence="4">
    <location>
        <begin position="736"/>
        <end position="929"/>
    </location>
</feature>
<dbReference type="InterPro" id="IPR001060">
    <property type="entry name" value="FCH_dom"/>
</dbReference>
<dbReference type="PROSITE" id="PS50238">
    <property type="entry name" value="RHOGAP"/>
    <property type="match status" value="1"/>
</dbReference>
<feature type="region of interest" description="Disordered" evidence="3">
    <location>
        <begin position="284"/>
        <end position="349"/>
    </location>
</feature>
<dbReference type="SMART" id="SM00055">
    <property type="entry name" value="FCH"/>
    <property type="match status" value="1"/>
</dbReference>
<keyword evidence="6" id="KW-1185">Reference proteome</keyword>
<dbReference type="Proteomes" id="UP000070544">
    <property type="component" value="Unassembled WGS sequence"/>
</dbReference>
<protein>
    <submittedName>
        <fullName evidence="5">RhoGAP-domain-containing protein</fullName>
    </submittedName>
</protein>
<dbReference type="Pfam" id="PF00611">
    <property type="entry name" value="FCH"/>
    <property type="match status" value="1"/>
</dbReference>
<dbReference type="Gene3D" id="1.10.555.10">
    <property type="entry name" value="Rho GTPase activation protein"/>
    <property type="match status" value="1"/>
</dbReference>
<feature type="region of interest" description="Disordered" evidence="3">
    <location>
        <begin position="161"/>
        <end position="185"/>
    </location>
</feature>
<proteinExistence type="predicted"/>
<dbReference type="InterPro" id="IPR027267">
    <property type="entry name" value="AH/BAR_dom_sf"/>
</dbReference>
<dbReference type="PANTHER" id="PTHR23176">
    <property type="entry name" value="RHO/RAC/CDC GTPASE-ACTIVATING PROTEIN"/>
    <property type="match status" value="1"/>
</dbReference>
<evidence type="ECO:0000256" key="2">
    <source>
        <dbReference type="SAM" id="Coils"/>
    </source>
</evidence>
<dbReference type="PANTHER" id="PTHR23176:SF128">
    <property type="entry name" value="RHO GTPASE-ACTIVATING PROTEIN RGD1"/>
    <property type="match status" value="1"/>
</dbReference>
<feature type="region of interest" description="Disordered" evidence="3">
    <location>
        <begin position="1"/>
        <end position="41"/>
    </location>
</feature>
<dbReference type="InterPro" id="IPR000198">
    <property type="entry name" value="RhoGAP_dom"/>
</dbReference>
<dbReference type="InterPro" id="IPR050729">
    <property type="entry name" value="Rho-GAP"/>
</dbReference>
<evidence type="ECO:0000313" key="5">
    <source>
        <dbReference type="EMBL" id="KXS19586.1"/>
    </source>
</evidence>
<dbReference type="GO" id="GO:0005737">
    <property type="term" value="C:cytoplasm"/>
    <property type="evidence" value="ECO:0007669"/>
    <property type="project" value="TreeGrafter"/>
</dbReference>
<feature type="compositionally biased region" description="Low complexity" evidence="3">
    <location>
        <begin position="284"/>
        <end position="293"/>
    </location>
</feature>